<reference evidence="2 3" key="1">
    <citation type="journal article" date="2016" name="Proc. Natl. Acad. Sci. U.S.A.">
        <title>Comparative genomics of biotechnologically important yeasts.</title>
        <authorList>
            <person name="Riley R."/>
            <person name="Haridas S."/>
            <person name="Wolfe K.H."/>
            <person name="Lopes M.R."/>
            <person name="Hittinger C.T."/>
            <person name="Goeker M."/>
            <person name="Salamov A.A."/>
            <person name="Wisecaver J.H."/>
            <person name="Long T.M."/>
            <person name="Calvey C.H."/>
            <person name="Aerts A.L."/>
            <person name="Barry K.W."/>
            <person name="Choi C."/>
            <person name="Clum A."/>
            <person name="Coughlan A.Y."/>
            <person name="Deshpande S."/>
            <person name="Douglass A.P."/>
            <person name="Hanson S.J."/>
            <person name="Klenk H.-P."/>
            <person name="LaButti K.M."/>
            <person name="Lapidus A."/>
            <person name="Lindquist E.A."/>
            <person name="Lipzen A.M."/>
            <person name="Meier-Kolthoff J.P."/>
            <person name="Ohm R.A."/>
            <person name="Otillar R.P."/>
            <person name="Pangilinan J.L."/>
            <person name="Peng Y."/>
            <person name="Rokas A."/>
            <person name="Rosa C.A."/>
            <person name="Scheuner C."/>
            <person name="Sibirny A.A."/>
            <person name="Slot J.C."/>
            <person name="Stielow J.B."/>
            <person name="Sun H."/>
            <person name="Kurtzman C.P."/>
            <person name="Blackwell M."/>
            <person name="Grigoriev I.V."/>
            <person name="Jeffries T.W."/>
        </authorList>
    </citation>
    <scope>NUCLEOTIDE SEQUENCE [LARGE SCALE GENOMIC DNA]</scope>
    <source>
        <strain evidence="2 3">NRRL Y-11557</strain>
    </source>
</reference>
<protein>
    <submittedName>
        <fullName evidence="2">Uncharacterized protein</fullName>
    </submittedName>
</protein>
<dbReference type="EMBL" id="KV454301">
    <property type="protein sequence ID" value="ODQ70078.1"/>
    <property type="molecule type" value="Genomic_DNA"/>
</dbReference>
<keyword evidence="3" id="KW-1185">Reference proteome</keyword>
<name>A0A1E3PXR9_LIPST</name>
<proteinExistence type="predicted"/>
<feature type="compositionally biased region" description="Polar residues" evidence="1">
    <location>
        <begin position="130"/>
        <end position="146"/>
    </location>
</feature>
<evidence type="ECO:0000313" key="2">
    <source>
        <dbReference type="EMBL" id="ODQ70078.1"/>
    </source>
</evidence>
<dbReference type="Proteomes" id="UP000094385">
    <property type="component" value="Unassembled WGS sequence"/>
</dbReference>
<evidence type="ECO:0000313" key="3">
    <source>
        <dbReference type="Proteomes" id="UP000094385"/>
    </source>
</evidence>
<accession>A0A1E3PXR9</accession>
<sequence>MPYSQLQLDSNTPIDGLLVFFYSRVIKYGYNVHAVTRRLKAKLTTIIVPYREQQDRDVRDVIAGSTCATTVDSSIRVRRRLCRRSGPEYEESCARSSDTVGGTRCRSRYHDAPPVSSPKSSLQHRIGKPYTTSFTTSDRSRASSSLMDKRKYRRCSSILSMLSFRSWSVIFKESILRYNPEEYDAFLKGTSVDDYRRQAAQIYRVMPLEKQPDTKSIQRKSFKRRLLGI</sequence>
<gene>
    <name evidence="2" type="ORF">LIPSTDRAFT_30062</name>
</gene>
<dbReference type="OrthoDB" id="10488210at2759"/>
<feature type="region of interest" description="Disordered" evidence="1">
    <location>
        <begin position="93"/>
        <end position="146"/>
    </location>
</feature>
<organism evidence="2 3">
    <name type="scientific">Lipomyces starkeyi NRRL Y-11557</name>
    <dbReference type="NCBI Taxonomy" id="675824"/>
    <lineage>
        <taxon>Eukaryota</taxon>
        <taxon>Fungi</taxon>
        <taxon>Dikarya</taxon>
        <taxon>Ascomycota</taxon>
        <taxon>Saccharomycotina</taxon>
        <taxon>Lipomycetes</taxon>
        <taxon>Lipomycetales</taxon>
        <taxon>Lipomycetaceae</taxon>
        <taxon>Lipomyces</taxon>
    </lineage>
</organism>
<dbReference type="AlphaFoldDB" id="A0A1E3PXR9"/>
<evidence type="ECO:0000256" key="1">
    <source>
        <dbReference type="SAM" id="MobiDB-lite"/>
    </source>
</evidence>